<dbReference type="EMBL" id="BMAT01012109">
    <property type="protein sequence ID" value="GFR86162.1"/>
    <property type="molecule type" value="Genomic_DNA"/>
</dbReference>
<accession>A0AAV4GL52</accession>
<organism evidence="2 3">
    <name type="scientific">Elysia marginata</name>
    <dbReference type="NCBI Taxonomy" id="1093978"/>
    <lineage>
        <taxon>Eukaryota</taxon>
        <taxon>Metazoa</taxon>
        <taxon>Spiralia</taxon>
        <taxon>Lophotrochozoa</taxon>
        <taxon>Mollusca</taxon>
        <taxon>Gastropoda</taxon>
        <taxon>Heterobranchia</taxon>
        <taxon>Euthyneura</taxon>
        <taxon>Panpulmonata</taxon>
        <taxon>Sacoglossa</taxon>
        <taxon>Placobranchoidea</taxon>
        <taxon>Plakobranchidae</taxon>
        <taxon>Elysia</taxon>
    </lineage>
</organism>
<protein>
    <submittedName>
        <fullName evidence="2">Uncharacterized protein</fullName>
    </submittedName>
</protein>
<name>A0AAV4GL52_9GAST</name>
<keyword evidence="3" id="KW-1185">Reference proteome</keyword>
<evidence type="ECO:0000313" key="2">
    <source>
        <dbReference type="EMBL" id="GFR86162.1"/>
    </source>
</evidence>
<evidence type="ECO:0000313" key="3">
    <source>
        <dbReference type="Proteomes" id="UP000762676"/>
    </source>
</evidence>
<comment type="caution">
    <text evidence="2">The sequence shown here is derived from an EMBL/GenBank/DDBJ whole genome shotgun (WGS) entry which is preliminary data.</text>
</comment>
<gene>
    <name evidence="2" type="ORF">ElyMa_006046200</name>
</gene>
<proteinExistence type="predicted"/>
<evidence type="ECO:0000256" key="1">
    <source>
        <dbReference type="SAM" id="MobiDB-lite"/>
    </source>
</evidence>
<reference evidence="2 3" key="1">
    <citation type="journal article" date="2021" name="Elife">
        <title>Chloroplast acquisition without the gene transfer in kleptoplastic sea slugs, Plakobranchus ocellatus.</title>
        <authorList>
            <person name="Maeda T."/>
            <person name="Takahashi S."/>
            <person name="Yoshida T."/>
            <person name="Shimamura S."/>
            <person name="Takaki Y."/>
            <person name="Nagai Y."/>
            <person name="Toyoda A."/>
            <person name="Suzuki Y."/>
            <person name="Arimoto A."/>
            <person name="Ishii H."/>
            <person name="Satoh N."/>
            <person name="Nishiyama T."/>
            <person name="Hasebe M."/>
            <person name="Maruyama T."/>
            <person name="Minagawa J."/>
            <person name="Obokata J."/>
            <person name="Shigenobu S."/>
        </authorList>
    </citation>
    <scope>NUCLEOTIDE SEQUENCE [LARGE SCALE GENOMIC DNA]</scope>
</reference>
<feature type="region of interest" description="Disordered" evidence="1">
    <location>
        <begin position="81"/>
        <end position="104"/>
    </location>
</feature>
<dbReference type="Proteomes" id="UP000762676">
    <property type="component" value="Unassembled WGS sequence"/>
</dbReference>
<sequence>MQHTSGCRLATVLTERQSQDRILVFHRAAYQSLFTQLTGEQRTTCRDILKCCNYKEPKSPRSEDEIKSILNEHEIKQFQDYQRAGGSTSAMPNDNDGPCTEPLGTLEVLM</sequence>
<dbReference type="AlphaFoldDB" id="A0AAV4GL52"/>